<feature type="region of interest" description="Disordered" evidence="1">
    <location>
        <begin position="17"/>
        <end position="37"/>
    </location>
</feature>
<organism evidence="2">
    <name type="scientific">marine metagenome</name>
    <dbReference type="NCBI Taxonomy" id="408172"/>
    <lineage>
        <taxon>unclassified sequences</taxon>
        <taxon>metagenomes</taxon>
        <taxon>ecological metagenomes</taxon>
    </lineage>
</organism>
<feature type="compositionally biased region" description="Polar residues" evidence="1">
    <location>
        <begin position="28"/>
        <end position="37"/>
    </location>
</feature>
<accession>A0A382XNL0</accession>
<dbReference type="EMBL" id="UINC01169270">
    <property type="protein sequence ID" value="SVD72722.1"/>
    <property type="molecule type" value="Genomic_DNA"/>
</dbReference>
<name>A0A382XNL0_9ZZZZ</name>
<reference evidence="2" key="1">
    <citation type="submission" date="2018-05" db="EMBL/GenBank/DDBJ databases">
        <authorList>
            <person name="Lanie J.A."/>
            <person name="Ng W.-L."/>
            <person name="Kazmierczak K.M."/>
            <person name="Andrzejewski T.M."/>
            <person name="Davidsen T.M."/>
            <person name="Wayne K.J."/>
            <person name="Tettelin H."/>
            <person name="Glass J.I."/>
            <person name="Rusch D."/>
            <person name="Podicherti R."/>
            <person name="Tsui H.-C.T."/>
            <person name="Winkler M.E."/>
        </authorList>
    </citation>
    <scope>NUCLEOTIDE SEQUENCE</scope>
</reference>
<evidence type="ECO:0000256" key="1">
    <source>
        <dbReference type="SAM" id="MobiDB-lite"/>
    </source>
</evidence>
<evidence type="ECO:0000313" key="2">
    <source>
        <dbReference type="EMBL" id="SVD72722.1"/>
    </source>
</evidence>
<gene>
    <name evidence="2" type="ORF">METZ01_LOCUS425576</name>
</gene>
<protein>
    <submittedName>
        <fullName evidence="2">Uncharacterized protein</fullName>
    </submittedName>
</protein>
<sequence>MEETTPDLKIRIALHFKGKKKTGPSIMEETTPNRRTG</sequence>
<dbReference type="AlphaFoldDB" id="A0A382XNL0"/>
<proteinExistence type="predicted"/>